<proteinExistence type="inferred from homology"/>
<dbReference type="Gene3D" id="3.40.190.290">
    <property type="match status" value="1"/>
</dbReference>
<gene>
    <name evidence="6" type="ORF">FIV34_10870</name>
</gene>
<sequence length="309" mass="33258">MDKLDAMRLFARLAELGNFSRAAAEFGISQSAVSKQLARAEGSLGAQLLRRSTRGLSLTEAGQEYYDAIKRLLDGIDDAETRIGDGQRAPSGLLRIALSASFGRLYVLPHLAEFFSLYPDVQIDVEISDRRSNLVADGIDLAVRIGPLPDSSMVARRIGRSECVTVGSPSYFALHGVPTHPNDVTRMPSAVLAREGTLKTWQFLDDGQALSVAPLARVRFNDAELVLASALQGVAMAHAPRWLFAEALATGSLIQVLPDYAPAPVPISVITPAGRRPPRKASVFAEFLASKFTDIPHVTLSGIGEILAR</sequence>
<evidence type="ECO:0000256" key="2">
    <source>
        <dbReference type="ARBA" id="ARBA00023015"/>
    </source>
</evidence>
<name>A0A4Y5Z3G5_9GAMM</name>
<dbReference type="InterPro" id="IPR036388">
    <property type="entry name" value="WH-like_DNA-bd_sf"/>
</dbReference>
<dbReference type="PANTHER" id="PTHR30537">
    <property type="entry name" value="HTH-TYPE TRANSCRIPTIONAL REGULATOR"/>
    <property type="match status" value="1"/>
</dbReference>
<dbReference type="InterPro" id="IPR058163">
    <property type="entry name" value="LysR-type_TF_proteobact-type"/>
</dbReference>
<dbReference type="InterPro" id="IPR000847">
    <property type="entry name" value="LysR_HTH_N"/>
</dbReference>
<keyword evidence="4" id="KW-0804">Transcription</keyword>
<dbReference type="Pfam" id="PF03466">
    <property type="entry name" value="LysR_substrate"/>
    <property type="match status" value="1"/>
</dbReference>
<protein>
    <submittedName>
        <fullName evidence="6">LysR family transcriptional regulator</fullName>
    </submittedName>
</protein>
<dbReference type="GO" id="GO:0006351">
    <property type="term" value="P:DNA-templated transcription"/>
    <property type="evidence" value="ECO:0007669"/>
    <property type="project" value="TreeGrafter"/>
</dbReference>
<keyword evidence="7" id="KW-1185">Reference proteome</keyword>
<dbReference type="AlphaFoldDB" id="A0A4Y5Z3G5"/>
<dbReference type="InterPro" id="IPR005119">
    <property type="entry name" value="LysR_subst-bd"/>
</dbReference>
<accession>A0A4Y5Z3G5</accession>
<keyword evidence="3" id="KW-0238">DNA-binding</keyword>
<evidence type="ECO:0000259" key="5">
    <source>
        <dbReference type="PROSITE" id="PS50931"/>
    </source>
</evidence>
<evidence type="ECO:0000256" key="4">
    <source>
        <dbReference type="ARBA" id="ARBA00023163"/>
    </source>
</evidence>
<evidence type="ECO:0000313" key="6">
    <source>
        <dbReference type="EMBL" id="QDE39667.1"/>
    </source>
</evidence>
<dbReference type="SUPFAM" id="SSF46785">
    <property type="entry name" value="Winged helix' DNA-binding domain"/>
    <property type="match status" value="1"/>
</dbReference>
<dbReference type="Proteomes" id="UP000316093">
    <property type="component" value="Chromosome"/>
</dbReference>
<dbReference type="PANTHER" id="PTHR30537:SF5">
    <property type="entry name" value="HTH-TYPE TRANSCRIPTIONAL ACTIVATOR TTDR-RELATED"/>
    <property type="match status" value="1"/>
</dbReference>
<dbReference type="PROSITE" id="PS50931">
    <property type="entry name" value="HTH_LYSR"/>
    <property type="match status" value="1"/>
</dbReference>
<reference evidence="6 7" key="1">
    <citation type="submission" date="2019-06" db="EMBL/GenBank/DDBJ databases">
        <title>A complete genome sequence for Luteibacter pinisoli MAH-14.</title>
        <authorList>
            <person name="Baltrus D.A."/>
        </authorList>
    </citation>
    <scope>NUCLEOTIDE SEQUENCE [LARGE SCALE GENOMIC DNA]</scope>
    <source>
        <strain evidence="6 7">MAH-14</strain>
    </source>
</reference>
<comment type="similarity">
    <text evidence="1">Belongs to the LysR transcriptional regulatory family.</text>
</comment>
<keyword evidence="2" id="KW-0805">Transcription regulation</keyword>
<evidence type="ECO:0000256" key="3">
    <source>
        <dbReference type="ARBA" id="ARBA00023125"/>
    </source>
</evidence>
<dbReference type="Pfam" id="PF00126">
    <property type="entry name" value="HTH_1"/>
    <property type="match status" value="1"/>
</dbReference>
<dbReference type="GO" id="GO:0003700">
    <property type="term" value="F:DNA-binding transcription factor activity"/>
    <property type="evidence" value="ECO:0007669"/>
    <property type="project" value="InterPro"/>
</dbReference>
<dbReference type="InterPro" id="IPR036390">
    <property type="entry name" value="WH_DNA-bd_sf"/>
</dbReference>
<dbReference type="GO" id="GO:0043565">
    <property type="term" value="F:sequence-specific DNA binding"/>
    <property type="evidence" value="ECO:0007669"/>
    <property type="project" value="TreeGrafter"/>
</dbReference>
<dbReference type="OrthoDB" id="9810065at2"/>
<organism evidence="6 7">
    <name type="scientific">Luteibacter pinisoli</name>
    <dbReference type="NCBI Taxonomy" id="2589080"/>
    <lineage>
        <taxon>Bacteria</taxon>
        <taxon>Pseudomonadati</taxon>
        <taxon>Pseudomonadota</taxon>
        <taxon>Gammaproteobacteria</taxon>
        <taxon>Lysobacterales</taxon>
        <taxon>Rhodanobacteraceae</taxon>
        <taxon>Luteibacter</taxon>
    </lineage>
</organism>
<dbReference type="PRINTS" id="PR00039">
    <property type="entry name" value="HTHLYSR"/>
</dbReference>
<dbReference type="RefSeq" id="WP_139982600.1">
    <property type="nucleotide sequence ID" value="NZ_CP041046.1"/>
</dbReference>
<dbReference type="Gene3D" id="1.10.10.10">
    <property type="entry name" value="Winged helix-like DNA-binding domain superfamily/Winged helix DNA-binding domain"/>
    <property type="match status" value="1"/>
</dbReference>
<dbReference type="CDD" id="cd08422">
    <property type="entry name" value="PBP2_CrgA_like"/>
    <property type="match status" value="1"/>
</dbReference>
<dbReference type="FunFam" id="1.10.10.10:FF:000001">
    <property type="entry name" value="LysR family transcriptional regulator"/>
    <property type="match status" value="1"/>
</dbReference>
<dbReference type="SUPFAM" id="SSF53850">
    <property type="entry name" value="Periplasmic binding protein-like II"/>
    <property type="match status" value="1"/>
</dbReference>
<dbReference type="KEGG" id="lpy:FIV34_10870"/>
<feature type="domain" description="HTH lysR-type" evidence="5">
    <location>
        <begin position="1"/>
        <end position="59"/>
    </location>
</feature>
<evidence type="ECO:0000313" key="7">
    <source>
        <dbReference type="Proteomes" id="UP000316093"/>
    </source>
</evidence>
<dbReference type="EMBL" id="CP041046">
    <property type="protein sequence ID" value="QDE39667.1"/>
    <property type="molecule type" value="Genomic_DNA"/>
</dbReference>
<evidence type="ECO:0000256" key="1">
    <source>
        <dbReference type="ARBA" id="ARBA00009437"/>
    </source>
</evidence>